<evidence type="ECO:0000313" key="2">
    <source>
        <dbReference type="EMBL" id="SPO46696.1"/>
    </source>
</evidence>
<dbReference type="Proteomes" id="UP000325008">
    <property type="component" value="Unassembled WGS sequence"/>
</dbReference>
<gene>
    <name evidence="2" type="ORF">PSANT_04382</name>
</gene>
<dbReference type="EMBL" id="OOIQ01000010">
    <property type="protein sequence ID" value="SPO46696.1"/>
    <property type="molecule type" value="Genomic_DNA"/>
</dbReference>
<protein>
    <submittedName>
        <fullName evidence="2">Uncharacterized protein</fullName>
    </submittedName>
</protein>
<dbReference type="AlphaFoldDB" id="A0A5C3FR92"/>
<organism evidence="2 3">
    <name type="scientific">Pseudozyma antarctica</name>
    <name type="common">Yeast</name>
    <name type="synonym">Candida antarctica</name>
    <dbReference type="NCBI Taxonomy" id="84753"/>
    <lineage>
        <taxon>Eukaryota</taxon>
        <taxon>Fungi</taxon>
        <taxon>Dikarya</taxon>
        <taxon>Basidiomycota</taxon>
        <taxon>Ustilaginomycotina</taxon>
        <taxon>Ustilaginomycetes</taxon>
        <taxon>Ustilaginales</taxon>
        <taxon>Ustilaginaceae</taxon>
        <taxon>Moesziomyces</taxon>
    </lineage>
</organism>
<reference evidence="2" key="1">
    <citation type="submission" date="2018-03" db="EMBL/GenBank/DDBJ databases">
        <authorList>
            <person name="Guldener U."/>
        </authorList>
    </citation>
    <scope>NUCLEOTIDE SEQUENCE [LARGE SCALE GENOMIC DNA]</scope>
    <source>
        <strain evidence="2">ATCC34888</strain>
    </source>
</reference>
<feature type="compositionally biased region" description="Polar residues" evidence="1">
    <location>
        <begin position="1"/>
        <end position="11"/>
    </location>
</feature>
<comment type="caution">
    <text evidence="2">The sequence shown here is derived from an EMBL/GenBank/DDBJ whole genome shotgun (WGS) entry which is preliminary data.</text>
</comment>
<accession>A0A5C3FR92</accession>
<name>A0A5C3FR92_PSEA2</name>
<sequence>MAQVIESSTALRQRKSTSRLTHEAAAHGERNCNRDARLRRVRVDTRVGKGESDRGSVQVRIGYGPTAVSGRLSSSHGRHIRLAFCGDQVTATSRDAVASQC</sequence>
<evidence type="ECO:0000313" key="3">
    <source>
        <dbReference type="Proteomes" id="UP000325008"/>
    </source>
</evidence>
<evidence type="ECO:0000256" key="1">
    <source>
        <dbReference type="SAM" id="MobiDB-lite"/>
    </source>
</evidence>
<proteinExistence type="predicted"/>
<feature type="compositionally biased region" description="Basic and acidic residues" evidence="1">
    <location>
        <begin position="20"/>
        <end position="32"/>
    </location>
</feature>
<keyword evidence="3" id="KW-1185">Reference proteome</keyword>
<feature type="region of interest" description="Disordered" evidence="1">
    <location>
        <begin position="1"/>
        <end position="32"/>
    </location>
</feature>